<dbReference type="OrthoDB" id="4795535at2759"/>
<feature type="region of interest" description="Disordered" evidence="1">
    <location>
        <begin position="31"/>
        <end position="61"/>
    </location>
</feature>
<dbReference type="Proteomes" id="UP000001745">
    <property type="component" value="Unassembled WGS sequence"/>
</dbReference>
<proteinExistence type="predicted"/>
<gene>
    <name evidence="2" type="ORF">TSTA_052150</name>
</gene>
<evidence type="ECO:0000313" key="3">
    <source>
        <dbReference type="Proteomes" id="UP000001745"/>
    </source>
</evidence>
<feature type="compositionally biased region" description="Pro residues" evidence="1">
    <location>
        <begin position="36"/>
        <end position="49"/>
    </location>
</feature>
<evidence type="ECO:0008006" key="4">
    <source>
        <dbReference type="Google" id="ProtNLM"/>
    </source>
</evidence>
<dbReference type="InterPro" id="IPR036770">
    <property type="entry name" value="Ankyrin_rpt-contain_sf"/>
</dbReference>
<dbReference type="eggNOG" id="ENOG502T5RB">
    <property type="taxonomic scope" value="Eukaryota"/>
</dbReference>
<protein>
    <recommendedName>
        <fullName evidence="4">Ankyrin repeat protein</fullName>
    </recommendedName>
</protein>
<dbReference type="GeneID" id="8106805"/>
<dbReference type="OMA" id="HILFMHQ"/>
<dbReference type="EMBL" id="EQ962659">
    <property type="protein sequence ID" value="EED12691.1"/>
    <property type="molecule type" value="Genomic_DNA"/>
</dbReference>
<dbReference type="InParanoid" id="B8MQR1"/>
<name>B8MQR1_TALSN</name>
<dbReference type="HOGENOM" id="CLU_1120471_0_0_1"/>
<accession>B8MQR1</accession>
<dbReference type="Gene3D" id="1.25.40.20">
    <property type="entry name" value="Ankyrin repeat-containing domain"/>
    <property type="match status" value="1"/>
</dbReference>
<evidence type="ECO:0000313" key="2">
    <source>
        <dbReference type="EMBL" id="EED12691.1"/>
    </source>
</evidence>
<dbReference type="VEuPathDB" id="FungiDB:TSTA_052150"/>
<dbReference type="AlphaFoldDB" id="B8MQR1"/>
<dbReference type="RefSeq" id="XP_002486802.1">
    <property type="nucleotide sequence ID" value="XM_002486757.1"/>
</dbReference>
<reference evidence="3" key="1">
    <citation type="journal article" date="2015" name="Genome Announc.">
        <title>Genome sequence of the AIDS-associated pathogen Penicillium marneffei (ATCC18224) and its near taxonomic relative Talaromyces stipitatus (ATCC10500).</title>
        <authorList>
            <person name="Nierman W.C."/>
            <person name="Fedorova-Abrams N.D."/>
            <person name="Andrianopoulos A."/>
        </authorList>
    </citation>
    <scope>NUCLEOTIDE SEQUENCE [LARGE SCALE GENOMIC DNA]</scope>
    <source>
        <strain evidence="3">ATCC 10500 / CBS 375.48 / QM 6759 / NRRL 1006</strain>
    </source>
</reference>
<sequence length="272" mass="30596">MNNYKEVAYQLENLEDESAPFLTMGRRFKFTKRSVPPRPPPPRLVPKPELPLRDESLGSSMSENDVQEVLHSAATEFKPISTTYGPFDLFAAIDPVTGDSVVHRAASVGNTQFLSGLLGCWGRRCGNDKKPLGSFWVLMTHQNLAGDTALHAAARHGSLQGAKAVYRLLHCGFVHDEEHDEENPPPEEWEWDFQEDLIFVYKAVIFVCAKNKDGLDAAALAQESGNNALIKWFEDLLRRIDPDGKRNDDSYIKGAWTMVLKHYGYYIKDIVS</sequence>
<evidence type="ECO:0000256" key="1">
    <source>
        <dbReference type="SAM" id="MobiDB-lite"/>
    </source>
</evidence>
<dbReference type="PhylomeDB" id="B8MQR1"/>
<keyword evidence="3" id="KW-1185">Reference proteome</keyword>
<organism evidence="2 3">
    <name type="scientific">Talaromyces stipitatus (strain ATCC 10500 / CBS 375.48 / QM 6759 / NRRL 1006)</name>
    <name type="common">Penicillium stipitatum</name>
    <dbReference type="NCBI Taxonomy" id="441959"/>
    <lineage>
        <taxon>Eukaryota</taxon>
        <taxon>Fungi</taxon>
        <taxon>Dikarya</taxon>
        <taxon>Ascomycota</taxon>
        <taxon>Pezizomycotina</taxon>
        <taxon>Eurotiomycetes</taxon>
        <taxon>Eurotiomycetidae</taxon>
        <taxon>Eurotiales</taxon>
        <taxon>Trichocomaceae</taxon>
        <taxon>Talaromyces</taxon>
        <taxon>Talaromyces sect. Talaromyces</taxon>
    </lineage>
</organism>